<reference evidence="2 3" key="1">
    <citation type="submission" date="2024-04" db="EMBL/GenBank/DDBJ databases">
        <title>Human intestinal bacterial collection.</title>
        <authorList>
            <person name="Pauvert C."/>
            <person name="Hitch T.C.A."/>
            <person name="Clavel T."/>
        </authorList>
    </citation>
    <scope>NUCLEOTIDE SEQUENCE [LARGE SCALE GENOMIC DNA]</scope>
    <source>
        <strain evidence="2 3">CLA-AA-H181</strain>
    </source>
</reference>
<gene>
    <name evidence="2" type="ORF">AAAU18_12165</name>
</gene>
<comment type="caution">
    <text evidence="2">The sequence shown here is derived from an EMBL/GenBank/DDBJ whole genome shotgun (WGS) entry which is preliminary data.</text>
</comment>
<keyword evidence="3" id="KW-1185">Reference proteome</keyword>
<name>A0ABV1IBR4_9FIRM</name>
<feature type="domain" description="WYL" evidence="1">
    <location>
        <begin position="137"/>
        <end position="212"/>
    </location>
</feature>
<dbReference type="EMBL" id="JBBNGJ010000010">
    <property type="protein sequence ID" value="MEQ2593665.1"/>
    <property type="molecule type" value="Genomic_DNA"/>
</dbReference>
<evidence type="ECO:0000313" key="2">
    <source>
        <dbReference type="EMBL" id="MEQ2593665.1"/>
    </source>
</evidence>
<dbReference type="RefSeq" id="WP_070098458.1">
    <property type="nucleotide sequence ID" value="NZ_JBBNGJ010000010.1"/>
</dbReference>
<evidence type="ECO:0000313" key="3">
    <source>
        <dbReference type="Proteomes" id="UP001494672"/>
    </source>
</evidence>
<dbReference type="PANTHER" id="PTHR34580">
    <property type="match status" value="1"/>
</dbReference>
<dbReference type="InterPro" id="IPR026881">
    <property type="entry name" value="WYL_dom"/>
</dbReference>
<dbReference type="PANTHER" id="PTHR34580:SF1">
    <property type="entry name" value="PROTEIN PAFC"/>
    <property type="match status" value="1"/>
</dbReference>
<organism evidence="2 3">
    <name type="scientific">Coprococcus aceti</name>
    <dbReference type="NCBI Taxonomy" id="2981786"/>
    <lineage>
        <taxon>Bacteria</taxon>
        <taxon>Bacillati</taxon>
        <taxon>Bacillota</taxon>
        <taxon>Clostridia</taxon>
        <taxon>Lachnospirales</taxon>
        <taxon>Lachnospiraceae</taxon>
        <taxon>Coprococcus</taxon>
    </lineage>
</organism>
<dbReference type="Pfam" id="PF13280">
    <property type="entry name" value="WYL"/>
    <property type="match status" value="1"/>
</dbReference>
<accession>A0ABV1IBR4</accession>
<dbReference type="InterPro" id="IPR051534">
    <property type="entry name" value="CBASS_pafABC_assoc_protein"/>
</dbReference>
<evidence type="ECO:0000259" key="1">
    <source>
        <dbReference type="Pfam" id="PF13280"/>
    </source>
</evidence>
<proteinExistence type="predicted"/>
<dbReference type="PROSITE" id="PS52050">
    <property type="entry name" value="WYL"/>
    <property type="match status" value="1"/>
</dbReference>
<dbReference type="Proteomes" id="UP001494672">
    <property type="component" value="Unassembled WGS sequence"/>
</dbReference>
<sequence>MTMYEHLADGGWINKSQEAARFGVDNRSIQRDIEDIRAFLANHPEMNRELVYDRTQNGYHIVQNHTTTLTNSEVFAVCKILLESRAMVKEEMYPIIDKLLKCCVSIEDYRKVAGLIGNEKLHYLEPHHGRKFVDTLWNIGTAVNEHKLMRMRYQKLKEPDKVKRLIQPVGIMFSEYYFYLCAYISESEENPALPKHQFPTIYRIDRIAEYEVLDEHFKVPYADRFEEGEFRKRIQFMFGGELRTVKFLYKGISIESILDRFPTAEILKHDENGWLVKAEVYGNGVDIWLRGQGDILEVIGDDEKDHQMPDMSVIKEREGEEKR</sequence>
<protein>
    <submittedName>
        <fullName evidence="2">WYL domain-containing protein</fullName>
    </submittedName>
</protein>